<dbReference type="InterPro" id="IPR036318">
    <property type="entry name" value="FAD-bd_PCMH-like_sf"/>
</dbReference>
<dbReference type="PROSITE" id="PS51387">
    <property type="entry name" value="FAD_PCMH"/>
    <property type="match status" value="1"/>
</dbReference>
<comment type="caution">
    <text evidence="4">The sequence shown here is derived from an EMBL/GenBank/DDBJ whole genome shotgun (WGS) entry which is preliminary data.</text>
</comment>
<dbReference type="Pfam" id="PF08031">
    <property type="entry name" value="BBE"/>
    <property type="match status" value="1"/>
</dbReference>
<reference evidence="4 5" key="1">
    <citation type="journal article" date="2018" name="PLoS Pathog.">
        <title>Evolution of structural diversity of trichothecenes, a family of toxins produced by plant pathogenic and entomopathogenic fungi.</title>
        <authorList>
            <person name="Proctor R.H."/>
            <person name="McCormick S.P."/>
            <person name="Kim H.S."/>
            <person name="Cardoza R.E."/>
            <person name="Stanley A.M."/>
            <person name="Lindo L."/>
            <person name="Kelly A."/>
            <person name="Brown D.W."/>
            <person name="Lee T."/>
            <person name="Vaughan M.M."/>
            <person name="Alexander N.J."/>
            <person name="Busman M."/>
            <person name="Gutierrez S."/>
        </authorList>
    </citation>
    <scope>NUCLEOTIDE SEQUENCE [LARGE SCALE GENOMIC DNA]</scope>
    <source>
        <strain evidence="4 5">IBT 40837</strain>
    </source>
</reference>
<name>A0A395NGP4_TRIAR</name>
<keyword evidence="5" id="KW-1185">Reference proteome</keyword>
<dbReference type="PANTHER" id="PTHR13878">
    <property type="entry name" value="GULONOLACTONE OXIDASE"/>
    <property type="match status" value="1"/>
</dbReference>
<feature type="domain" description="FAD-binding PCMH-type" evidence="3">
    <location>
        <begin position="22"/>
        <end position="201"/>
    </location>
</feature>
<dbReference type="Pfam" id="PF01565">
    <property type="entry name" value="FAD_binding_4"/>
    <property type="match status" value="1"/>
</dbReference>
<evidence type="ECO:0000259" key="3">
    <source>
        <dbReference type="PROSITE" id="PS51387"/>
    </source>
</evidence>
<dbReference type="InterPro" id="IPR006094">
    <property type="entry name" value="Oxid_FAD_bind_N"/>
</dbReference>
<evidence type="ECO:0000256" key="2">
    <source>
        <dbReference type="ARBA" id="ARBA00023002"/>
    </source>
</evidence>
<dbReference type="Gene3D" id="3.30.465.10">
    <property type="match status" value="2"/>
</dbReference>
<accession>A0A395NGP4</accession>
<evidence type="ECO:0000256" key="1">
    <source>
        <dbReference type="ARBA" id="ARBA00005466"/>
    </source>
</evidence>
<keyword evidence="2" id="KW-0560">Oxidoreductase</keyword>
<dbReference type="EMBL" id="PXOA01000452">
    <property type="protein sequence ID" value="RFU75265.1"/>
    <property type="molecule type" value="Genomic_DNA"/>
</dbReference>
<dbReference type="InterPro" id="IPR016169">
    <property type="entry name" value="FAD-bd_PCMH_sub2"/>
</dbReference>
<organism evidence="4 5">
    <name type="scientific">Trichoderma arundinaceum</name>
    <dbReference type="NCBI Taxonomy" id="490622"/>
    <lineage>
        <taxon>Eukaryota</taxon>
        <taxon>Fungi</taxon>
        <taxon>Dikarya</taxon>
        <taxon>Ascomycota</taxon>
        <taxon>Pezizomycotina</taxon>
        <taxon>Sordariomycetes</taxon>
        <taxon>Hypocreomycetidae</taxon>
        <taxon>Hypocreales</taxon>
        <taxon>Hypocreaceae</taxon>
        <taxon>Trichoderma</taxon>
    </lineage>
</organism>
<dbReference type="InterPro" id="IPR016166">
    <property type="entry name" value="FAD-bd_PCMH"/>
</dbReference>
<dbReference type="OrthoDB" id="9983560at2759"/>
<protein>
    <submittedName>
        <fullName evidence="4">6-hydroxy-d-nicotine oxidase</fullName>
    </submittedName>
</protein>
<evidence type="ECO:0000313" key="5">
    <source>
        <dbReference type="Proteomes" id="UP000266272"/>
    </source>
</evidence>
<dbReference type="GO" id="GO:0071949">
    <property type="term" value="F:FAD binding"/>
    <property type="evidence" value="ECO:0007669"/>
    <property type="project" value="InterPro"/>
</dbReference>
<dbReference type="STRING" id="490622.A0A395NGP4"/>
<dbReference type="GO" id="GO:0016491">
    <property type="term" value="F:oxidoreductase activity"/>
    <property type="evidence" value="ECO:0007669"/>
    <property type="project" value="UniProtKB-KW"/>
</dbReference>
<dbReference type="PANTHER" id="PTHR13878:SF91">
    <property type="entry name" value="FAD BINDING DOMAIN PROTEIN (AFU_ORTHOLOGUE AFUA_6G12070)-RELATED"/>
    <property type="match status" value="1"/>
</dbReference>
<dbReference type="InterPro" id="IPR012951">
    <property type="entry name" value="BBE"/>
</dbReference>
<dbReference type="Proteomes" id="UP000266272">
    <property type="component" value="Unassembled WGS sequence"/>
</dbReference>
<dbReference type="SUPFAM" id="SSF56176">
    <property type="entry name" value="FAD-binding/transporter-associated domain-like"/>
    <property type="match status" value="1"/>
</dbReference>
<proteinExistence type="inferred from homology"/>
<dbReference type="InterPro" id="IPR050432">
    <property type="entry name" value="FAD-linked_Oxidoreductases_BP"/>
</dbReference>
<comment type="similarity">
    <text evidence="1">Belongs to the oxygen-dependent FAD-linked oxidoreductase family.</text>
</comment>
<gene>
    <name evidence="4" type="ORF">TARUN_6982</name>
</gene>
<evidence type="ECO:0000313" key="4">
    <source>
        <dbReference type="EMBL" id="RFU75265.1"/>
    </source>
</evidence>
<sequence length="486" mass="52013">MSTWFQNNTCTPFTDPSTPCDLGNYAAYSIDVRSASDAQAGLQFARSHNIRLVIKNSGHDVYGKSTGKGALSLWVHNLQSKTFIPSFSSSFYKGPAVKIGAGVSGSDASSFVSSHGYRIVAGSCGTVKPAGGYTQGGGHSLLSGIYGFGADNVLQWEVVTADGRFLTATPVQNTDLYWALGGGGGGTFAVVLSMTVRVFPDGGVASAGLQFDVSRAGSVDKYWDAVQAFEKQLQPLVDDGMVAEYAITNNTLTLGILIAPGFTSDSLTSSLSPLLGALANVSPTLTRQSTTLNVSHWNTYIEMYESIVAPPLAAAVFPSAFSGRFLPRKVVESKPAEWYDALRTVVSDGRYYASCVTLNALNKKRNQTALPIASNAVQPNFKTAFSSIVINPAIVENLDWPRAQALQNELQNEIMPILEKVTPGAGAYKNEANWAQKDFQEAFYGGTYPKLIQIKQKWDPEGILYALTGVGSEKWVTDGDGRLCPV</sequence>
<dbReference type="AlphaFoldDB" id="A0A395NGP4"/>